<dbReference type="PANTHER" id="PTHR18901:SF38">
    <property type="entry name" value="PSEUDOURIDINE-5'-PHOSPHATASE"/>
    <property type="match status" value="1"/>
</dbReference>
<dbReference type="Gene3D" id="1.10.150.240">
    <property type="entry name" value="Putative phosphatase, domain 2"/>
    <property type="match status" value="1"/>
</dbReference>
<dbReference type="PANTHER" id="PTHR18901">
    <property type="entry name" value="2-DEOXYGLUCOSE-6-PHOSPHATE PHOSPHATASE 2"/>
    <property type="match status" value="1"/>
</dbReference>
<dbReference type="InterPro" id="IPR023214">
    <property type="entry name" value="HAD_sf"/>
</dbReference>
<sequence>MTGLVIFDCDGVLVNSERVANEVLVANLGRHGLTVTIEDSEKMFVGGTMTGVYRTALDMGATLPDDWIPLIYREIFDRLAQGVEPMPGVHDLLDTLEARDIPYCVASNGPVEKMRITLGQTGLWDRFERHMVSAYTHGVAKPDPGLFLQAAVPFGVAPEHCLVIEDSHNGVLAASRAGMRCLALVPAGEAPALTALGAHVIRHMNEVPAHLGR</sequence>
<dbReference type="RefSeq" id="WP_088648836.1">
    <property type="nucleotide sequence ID" value="NZ_AQQR01000002.1"/>
</dbReference>
<evidence type="ECO:0000313" key="2">
    <source>
        <dbReference type="Proteomes" id="UP000215377"/>
    </source>
</evidence>
<organism evidence="1 2">
    <name type="scientific">Marinibacterium profundimaris</name>
    <dbReference type="NCBI Taxonomy" id="1679460"/>
    <lineage>
        <taxon>Bacteria</taxon>
        <taxon>Pseudomonadati</taxon>
        <taxon>Pseudomonadota</taxon>
        <taxon>Alphaproteobacteria</taxon>
        <taxon>Rhodobacterales</taxon>
        <taxon>Paracoccaceae</taxon>
        <taxon>Marinibacterium</taxon>
    </lineage>
</organism>
<dbReference type="SFLD" id="SFLDS00003">
    <property type="entry name" value="Haloacid_Dehalogenase"/>
    <property type="match status" value="1"/>
</dbReference>
<comment type="caution">
    <text evidence="1">The sequence shown here is derived from an EMBL/GenBank/DDBJ whole genome shotgun (WGS) entry which is preliminary data.</text>
</comment>
<evidence type="ECO:0000313" key="1">
    <source>
        <dbReference type="EMBL" id="OWU75670.1"/>
    </source>
</evidence>
<gene>
    <name evidence="1" type="ORF">ATO3_05535</name>
</gene>
<accession>A0A225NP08</accession>
<reference evidence="1 2" key="1">
    <citation type="submission" date="2013-04" db="EMBL/GenBank/DDBJ databases">
        <title>Oceanicola sp. 22II1-22F33 Genome Sequencing.</title>
        <authorList>
            <person name="Lai Q."/>
            <person name="Li G."/>
            <person name="Shao Z."/>
        </authorList>
    </citation>
    <scope>NUCLEOTIDE SEQUENCE [LARGE SCALE GENOMIC DNA]</scope>
    <source>
        <strain evidence="1 2">22II1-22F33</strain>
    </source>
</reference>
<dbReference type="InterPro" id="IPR023198">
    <property type="entry name" value="PGP-like_dom2"/>
</dbReference>
<dbReference type="InterPro" id="IPR006439">
    <property type="entry name" value="HAD-SF_hydro_IA"/>
</dbReference>
<dbReference type="SFLD" id="SFLDG01129">
    <property type="entry name" value="C1.5:_HAD__Beta-PGM__Phosphata"/>
    <property type="match status" value="1"/>
</dbReference>
<dbReference type="AlphaFoldDB" id="A0A225NP08"/>
<keyword evidence="2" id="KW-1185">Reference proteome</keyword>
<dbReference type="Pfam" id="PF00702">
    <property type="entry name" value="Hydrolase"/>
    <property type="match status" value="1"/>
</dbReference>
<dbReference type="Gene3D" id="3.40.50.1000">
    <property type="entry name" value="HAD superfamily/HAD-like"/>
    <property type="match status" value="1"/>
</dbReference>
<dbReference type="Proteomes" id="UP000215377">
    <property type="component" value="Unassembled WGS sequence"/>
</dbReference>
<dbReference type="NCBIfam" id="TIGR01509">
    <property type="entry name" value="HAD-SF-IA-v3"/>
    <property type="match status" value="1"/>
</dbReference>
<proteinExistence type="predicted"/>
<dbReference type="SUPFAM" id="SSF56784">
    <property type="entry name" value="HAD-like"/>
    <property type="match status" value="1"/>
</dbReference>
<protein>
    <submittedName>
        <fullName evidence="1">Haloacid dehalogenase</fullName>
    </submittedName>
</protein>
<dbReference type="EMBL" id="AQQR01000002">
    <property type="protein sequence ID" value="OWU75670.1"/>
    <property type="molecule type" value="Genomic_DNA"/>
</dbReference>
<name>A0A225NP08_9RHOB</name>
<dbReference type="OrthoDB" id="9797743at2"/>
<dbReference type="InterPro" id="IPR036412">
    <property type="entry name" value="HAD-like_sf"/>
</dbReference>